<dbReference type="InterPro" id="IPR011992">
    <property type="entry name" value="EF-hand-dom_pair"/>
</dbReference>
<dbReference type="GO" id="GO:0006874">
    <property type="term" value="P:intracellular calcium ion homeostasis"/>
    <property type="evidence" value="ECO:0000318"/>
    <property type="project" value="GO_Central"/>
</dbReference>
<dbReference type="OMA" id="ENIFICF"/>
<dbReference type="KEGG" id="smo:SELMODRAFT_177778"/>
<sequence>MAAATVPEQSSQASPQCENLCEESYGFLPCSSNIGGNLFLMATFGCLLLVAARFISKGSEVLLEVMNPGLIGGLLLPILGALPDTLLILASGTGGSIQEINSELHSFFESFFQAQEEVMVGVGVLAGSTTLLLTLAWAGSLLAGRCDLSSSDGTAKDEVLTKKYDLFHTGVTVDTQTRWGAWIMIASALPLICAQVPLLDGHPSEGPEAAFIGSAISCVGLFVYCAYQVAFPWLQQKRIDEARLRFLKTRVLQKVSSYSSRESKEKKLAPFGREKLENIFICFDKNADGKIEKDELEAFMVGLGIE</sequence>
<evidence type="ECO:0000313" key="7">
    <source>
        <dbReference type="Proteomes" id="UP000001514"/>
    </source>
</evidence>
<dbReference type="eggNOG" id="ENOG502QV8Y">
    <property type="taxonomic scope" value="Eukaryota"/>
</dbReference>
<keyword evidence="1" id="KW-0813">Transport</keyword>
<keyword evidence="7" id="KW-1185">Reference proteome</keyword>
<keyword evidence="4" id="KW-1133">Transmembrane helix</keyword>
<dbReference type="GO" id="GO:0016020">
    <property type="term" value="C:membrane"/>
    <property type="evidence" value="ECO:0007669"/>
    <property type="project" value="InterPro"/>
</dbReference>
<dbReference type="Proteomes" id="UP000001514">
    <property type="component" value="Unassembled WGS sequence"/>
</dbReference>
<dbReference type="GO" id="GO:0015369">
    <property type="term" value="F:calcium:proton antiporter activity"/>
    <property type="evidence" value="ECO:0000318"/>
    <property type="project" value="GO_Central"/>
</dbReference>
<keyword evidence="4" id="KW-0812">Transmembrane</keyword>
<dbReference type="Gramene" id="EFJ19160">
    <property type="protein sequence ID" value="EFJ19160"/>
    <property type="gene ID" value="SELMODRAFT_177778"/>
</dbReference>
<protein>
    <recommendedName>
        <fullName evidence="5">EF-hand domain-containing protein</fullName>
    </recommendedName>
</protein>
<name>D8S8I4_SELML</name>
<evidence type="ECO:0000256" key="3">
    <source>
        <dbReference type="ARBA" id="ARBA00023065"/>
    </source>
</evidence>
<feature type="transmembrane region" description="Helical" evidence="4">
    <location>
        <begin position="61"/>
        <end position="82"/>
    </location>
</feature>
<feature type="transmembrane region" description="Helical" evidence="4">
    <location>
        <begin position="118"/>
        <end position="143"/>
    </location>
</feature>
<evidence type="ECO:0000256" key="4">
    <source>
        <dbReference type="SAM" id="Phobius"/>
    </source>
</evidence>
<keyword evidence="2" id="KW-0106">Calcium</keyword>
<feature type="domain" description="EF-hand" evidence="5">
    <location>
        <begin position="271"/>
        <end position="306"/>
    </location>
</feature>
<gene>
    <name evidence="6" type="ORF">SELMODRAFT_177778</name>
</gene>
<feature type="transmembrane region" description="Helical" evidence="4">
    <location>
        <begin position="179"/>
        <end position="198"/>
    </location>
</feature>
<dbReference type="PANTHER" id="PTHR31503:SF36">
    <property type="entry name" value="SODIUM_CALCIUM EXCHANGER MEMBRANE REGION DOMAIN-CONTAINING PROTEIN"/>
    <property type="match status" value="1"/>
</dbReference>
<dbReference type="AlphaFoldDB" id="D8S8I4"/>
<dbReference type="PROSITE" id="PS50222">
    <property type="entry name" value="EF_HAND_2"/>
    <property type="match status" value="1"/>
</dbReference>
<dbReference type="InterPro" id="IPR018247">
    <property type="entry name" value="EF_Hand_1_Ca_BS"/>
</dbReference>
<dbReference type="STRING" id="88036.D8S8I4"/>
<evidence type="ECO:0000256" key="1">
    <source>
        <dbReference type="ARBA" id="ARBA00022449"/>
    </source>
</evidence>
<feature type="transmembrane region" description="Helical" evidence="4">
    <location>
        <begin position="210"/>
        <end position="234"/>
    </location>
</feature>
<dbReference type="PANTHER" id="PTHR31503">
    <property type="entry name" value="VACUOLAR CALCIUM ION TRANSPORTER"/>
    <property type="match status" value="1"/>
</dbReference>
<proteinExistence type="predicted"/>
<evidence type="ECO:0000256" key="2">
    <source>
        <dbReference type="ARBA" id="ARBA00022837"/>
    </source>
</evidence>
<organism evidence="7">
    <name type="scientific">Selaginella moellendorffii</name>
    <name type="common">Spikemoss</name>
    <dbReference type="NCBI Taxonomy" id="88036"/>
    <lineage>
        <taxon>Eukaryota</taxon>
        <taxon>Viridiplantae</taxon>
        <taxon>Streptophyta</taxon>
        <taxon>Embryophyta</taxon>
        <taxon>Tracheophyta</taxon>
        <taxon>Lycopodiopsida</taxon>
        <taxon>Selaginellales</taxon>
        <taxon>Selaginellaceae</taxon>
        <taxon>Selaginella</taxon>
    </lineage>
</organism>
<dbReference type="SMART" id="SM00054">
    <property type="entry name" value="EFh"/>
    <property type="match status" value="1"/>
</dbReference>
<dbReference type="Gene3D" id="1.10.238.10">
    <property type="entry name" value="EF-hand"/>
    <property type="match status" value="1"/>
</dbReference>
<dbReference type="EMBL" id="GL377607">
    <property type="protein sequence ID" value="EFJ19160.1"/>
    <property type="molecule type" value="Genomic_DNA"/>
</dbReference>
<dbReference type="InParanoid" id="D8S8I4"/>
<keyword evidence="1" id="KW-0050">Antiport</keyword>
<dbReference type="InterPro" id="IPR002048">
    <property type="entry name" value="EF_hand_dom"/>
</dbReference>
<dbReference type="HOGENOM" id="CLU_910858_0_0_1"/>
<keyword evidence="3" id="KW-0406">Ion transport</keyword>
<dbReference type="GO" id="GO:0070588">
    <property type="term" value="P:calcium ion transmembrane transport"/>
    <property type="evidence" value="ECO:0000318"/>
    <property type="project" value="GO_Central"/>
</dbReference>
<evidence type="ECO:0000259" key="5">
    <source>
        <dbReference type="PROSITE" id="PS50222"/>
    </source>
</evidence>
<evidence type="ECO:0000313" key="6">
    <source>
        <dbReference type="EMBL" id="EFJ19160.1"/>
    </source>
</evidence>
<reference evidence="6 7" key="1">
    <citation type="journal article" date="2011" name="Science">
        <title>The Selaginella genome identifies genetic changes associated with the evolution of vascular plants.</title>
        <authorList>
            <person name="Banks J.A."/>
            <person name="Nishiyama T."/>
            <person name="Hasebe M."/>
            <person name="Bowman J.L."/>
            <person name="Gribskov M."/>
            <person name="dePamphilis C."/>
            <person name="Albert V.A."/>
            <person name="Aono N."/>
            <person name="Aoyama T."/>
            <person name="Ambrose B.A."/>
            <person name="Ashton N.W."/>
            <person name="Axtell M.J."/>
            <person name="Barker E."/>
            <person name="Barker M.S."/>
            <person name="Bennetzen J.L."/>
            <person name="Bonawitz N.D."/>
            <person name="Chapple C."/>
            <person name="Cheng C."/>
            <person name="Correa L.G."/>
            <person name="Dacre M."/>
            <person name="DeBarry J."/>
            <person name="Dreyer I."/>
            <person name="Elias M."/>
            <person name="Engstrom E.M."/>
            <person name="Estelle M."/>
            <person name="Feng L."/>
            <person name="Finet C."/>
            <person name="Floyd S.K."/>
            <person name="Frommer W.B."/>
            <person name="Fujita T."/>
            <person name="Gramzow L."/>
            <person name="Gutensohn M."/>
            <person name="Harholt J."/>
            <person name="Hattori M."/>
            <person name="Heyl A."/>
            <person name="Hirai T."/>
            <person name="Hiwatashi Y."/>
            <person name="Ishikawa M."/>
            <person name="Iwata M."/>
            <person name="Karol K.G."/>
            <person name="Koehler B."/>
            <person name="Kolukisaoglu U."/>
            <person name="Kubo M."/>
            <person name="Kurata T."/>
            <person name="Lalonde S."/>
            <person name="Li K."/>
            <person name="Li Y."/>
            <person name="Litt A."/>
            <person name="Lyons E."/>
            <person name="Manning G."/>
            <person name="Maruyama T."/>
            <person name="Michael T.P."/>
            <person name="Mikami K."/>
            <person name="Miyazaki S."/>
            <person name="Morinaga S."/>
            <person name="Murata T."/>
            <person name="Mueller-Roeber B."/>
            <person name="Nelson D.R."/>
            <person name="Obara M."/>
            <person name="Oguri Y."/>
            <person name="Olmstead R.G."/>
            <person name="Onodera N."/>
            <person name="Petersen B.L."/>
            <person name="Pils B."/>
            <person name="Prigge M."/>
            <person name="Rensing S.A."/>
            <person name="Riano-Pachon D.M."/>
            <person name="Roberts A.W."/>
            <person name="Sato Y."/>
            <person name="Scheller H.V."/>
            <person name="Schulz B."/>
            <person name="Schulz C."/>
            <person name="Shakirov E.V."/>
            <person name="Shibagaki N."/>
            <person name="Shinohara N."/>
            <person name="Shippen D.E."/>
            <person name="Soerensen I."/>
            <person name="Sotooka R."/>
            <person name="Sugimoto N."/>
            <person name="Sugita M."/>
            <person name="Sumikawa N."/>
            <person name="Tanurdzic M."/>
            <person name="Theissen G."/>
            <person name="Ulvskov P."/>
            <person name="Wakazuki S."/>
            <person name="Weng J.K."/>
            <person name="Willats W.W."/>
            <person name="Wipf D."/>
            <person name="Wolf P.G."/>
            <person name="Yang L."/>
            <person name="Zimmer A.D."/>
            <person name="Zhu Q."/>
            <person name="Mitros T."/>
            <person name="Hellsten U."/>
            <person name="Loque D."/>
            <person name="Otillar R."/>
            <person name="Salamov A."/>
            <person name="Schmutz J."/>
            <person name="Shapiro H."/>
            <person name="Lindquist E."/>
            <person name="Lucas S."/>
            <person name="Rokhsar D."/>
            <person name="Grigoriev I.V."/>
        </authorList>
    </citation>
    <scope>NUCLEOTIDE SEQUENCE [LARGE SCALE GENOMIC DNA]</scope>
</reference>
<dbReference type="GO" id="GO:0005509">
    <property type="term" value="F:calcium ion binding"/>
    <property type="evidence" value="ECO:0007669"/>
    <property type="project" value="InterPro"/>
</dbReference>
<accession>D8S8I4</accession>
<dbReference type="InterPro" id="IPR004713">
    <property type="entry name" value="CaH_exchang"/>
</dbReference>
<dbReference type="SUPFAM" id="SSF47473">
    <property type="entry name" value="EF-hand"/>
    <property type="match status" value="1"/>
</dbReference>
<feature type="transmembrane region" description="Helical" evidence="4">
    <location>
        <begin position="34"/>
        <end position="54"/>
    </location>
</feature>
<keyword evidence="4" id="KW-0472">Membrane</keyword>
<feature type="non-terminal residue" evidence="6">
    <location>
        <position position="306"/>
    </location>
</feature>
<dbReference type="Pfam" id="PF13202">
    <property type="entry name" value="EF-hand_5"/>
    <property type="match status" value="1"/>
</dbReference>
<dbReference type="PROSITE" id="PS00018">
    <property type="entry name" value="EF_HAND_1"/>
    <property type="match status" value="1"/>
</dbReference>